<accession>A0A8J5EY11</accession>
<dbReference type="Gene3D" id="3.40.50.1010">
    <property type="entry name" value="5'-nuclease"/>
    <property type="match status" value="1"/>
</dbReference>
<sequence>MLALASESPIRCIIGELRSLGESHHEALEAAQQLMMARKKHEKRINTTTSIESVVGEPNSEHFFVATQDADMRKSSFIGDADETLLGSACPKKRMLGVSQRSQFIRKRAKSVSVNTHSKLKADAYHSIRHYNKSSASIKAGGCCARIGAGPQLSSTPVVEALLWRRPRQRGGISKETPLVSFFKHLTHIKMVERRAKDLYFNCDESYSTSHKCKCLMMTGKVRKRGKWIRKFSSMLLVVLYPTFELEDKLNIEESDDVDVEVDAIVERCDSWKQISYCC</sequence>
<protein>
    <submittedName>
        <fullName evidence="1">Uncharacterized protein</fullName>
    </submittedName>
</protein>
<organism evidence="1 2">
    <name type="scientific">Zingiber officinale</name>
    <name type="common">Ginger</name>
    <name type="synonym">Amomum zingiber</name>
    <dbReference type="NCBI Taxonomy" id="94328"/>
    <lineage>
        <taxon>Eukaryota</taxon>
        <taxon>Viridiplantae</taxon>
        <taxon>Streptophyta</taxon>
        <taxon>Embryophyta</taxon>
        <taxon>Tracheophyta</taxon>
        <taxon>Spermatophyta</taxon>
        <taxon>Magnoliopsida</taxon>
        <taxon>Liliopsida</taxon>
        <taxon>Zingiberales</taxon>
        <taxon>Zingiberaceae</taxon>
        <taxon>Zingiber</taxon>
    </lineage>
</organism>
<reference evidence="1 2" key="1">
    <citation type="submission" date="2020-08" db="EMBL/GenBank/DDBJ databases">
        <title>Plant Genome Project.</title>
        <authorList>
            <person name="Zhang R.-G."/>
        </authorList>
    </citation>
    <scope>NUCLEOTIDE SEQUENCE [LARGE SCALE GENOMIC DNA]</scope>
    <source>
        <tissue evidence="1">Rhizome</tissue>
    </source>
</reference>
<dbReference type="GO" id="GO:0032040">
    <property type="term" value="C:small-subunit processome"/>
    <property type="evidence" value="ECO:0007669"/>
    <property type="project" value="InterPro"/>
</dbReference>
<keyword evidence="2" id="KW-1185">Reference proteome</keyword>
<evidence type="ECO:0000313" key="1">
    <source>
        <dbReference type="EMBL" id="KAG6476665.1"/>
    </source>
</evidence>
<comment type="caution">
    <text evidence="1">The sequence shown here is derived from an EMBL/GenBank/DDBJ whole genome shotgun (WGS) entry which is preliminary data.</text>
</comment>
<evidence type="ECO:0000313" key="2">
    <source>
        <dbReference type="Proteomes" id="UP000734854"/>
    </source>
</evidence>
<dbReference type="InterPro" id="IPR006984">
    <property type="entry name" value="Fcf1/UTP23"/>
</dbReference>
<name>A0A8J5EY11_ZINOF</name>
<dbReference type="AlphaFoldDB" id="A0A8J5EY11"/>
<dbReference type="Proteomes" id="UP000734854">
    <property type="component" value="Unassembled WGS sequence"/>
</dbReference>
<proteinExistence type="predicted"/>
<gene>
    <name evidence="1" type="ORF">ZIOFF_065910</name>
</gene>
<dbReference type="EMBL" id="JACMSC010000018">
    <property type="protein sequence ID" value="KAG6476665.1"/>
    <property type="molecule type" value="Genomic_DNA"/>
</dbReference>
<dbReference type="Pfam" id="PF04900">
    <property type="entry name" value="Fcf1"/>
    <property type="match status" value="1"/>
</dbReference>